<name>X1JST7_9ZZZZ</name>
<feature type="domain" description="Periplasmic copper-binding protein NosD beta helix" evidence="1">
    <location>
        <begin position="4"/>
        <end position="108"/>
    </location>
</feature>
<dbReference type="InterPro" id="IPR007742">
    <property type="entry name" value="NosD_dom"/>
</dbReference>
<evidence type="ECO:0000259" key="1">
    <source>
        <dbReference type="Pfam" id="PF05048"/>
    </source>
</evidence>
<accession>X1JST7</accession>
<dbReference type="EMBL" id="BARU01040781">
    <property type="protein sequence ID" value="GAH81344.1"/>
    <property type="molecule type" value="Genomic_DNA"/>
</dbReference>
<evidence type="ECO:0000313" key="2">
    <source>
        <dbReference type="EMBL" id="GAH81344.1"/>
    </source>
</evidence>
<dbReference type="SUPFAM" id="SSF51126">
    <property type="entry name" value="Pectin lyase-like"/>
    <property type="match status" value="1"/>
</dbReference>
<feature type="non-terminal residue" evidence="2">
    <location>
        <position position="229"/>
    </location>
</feature>
<sequence>VTFNQIINCNTAIEVGTSYWNTIRDNYLDNNYRGMYIQTGQIGDMNNIIMRNIISNNNEGIYTTSPYTRANTIYLNNFINNGVNAENNGGSNYWDNGSIGNYWDDYGGVDANDDGIGDTQYIIPGIAGDQDNFPIWWDVPQFGIVNPRQNQLFSNLPPNFTITIYEGLPDTIWYTLGLNMTKYNVNSNGTIDYDAWASSSEGYVEIRFYINDTRNYVNNEQVIVRKDIS</sequence>
<dbReference type="Pfam" id="PF05048">
    <property type="entry name" value="NosD"/>
    <property type="match status" value="1"/>
</dbReference>
<organism evidence="2">
    <name type="scientific">marine sediment metagenome</name>
    <dbReference type="NCBI Taxonomy" id="412755"/>
    <lineage>
        <taxon>unclassified sequences</taxon>
        <taxon>metagenomes</taxon>
        <taxon>ecological metagenomes</taxon>
    </lineage>
</organism>
<dbReference type="AlphaFoldDB" id="X1JST7"/>
<gene>
    <name evidence="2" type="ORF">S03H2_62993</name>
</gene>
<dbReference type="InterPro" id="IPR011050">
    <property type="entry name" value="Pectin_lyase_fold/virulence"/>
</dbReference>
<comment type="caution">
    <text evidence="2">The sequence shown here is derived from an EMBL/GenBank/DDBJ whole genome shotgun (WGS) entry which is preliminary data.</text>
</comment>
<protein>
    <recommendedName>
        <fullName evidence="1">Periplasmic copper-binding protein NosD beta helix domain-containing protein</fullName>
    </recommendedName>
</protein>
<proteinExistence type="predicted"/>
<reference evidence="2" key="1">
    <citation type="journal article" date="2014" name="Front. Microbiol.">
        <title>High frequency of phylogenetically diverse reductive dehalogenase-homologous genes in deep subseafloor sedimentary metagenomes.</title>
        <authorList>
            <person name="Kawai M."/>
            <person name="Futagami T."/>
            <person name="Toyoda A."/>
            <person name="Takaki Y."/>
            <person name="Nishi S."/>
            <person name="Hori S."/>
            <person name="Arai W."/>
            <person name="Tsubouchi T."/>
            <person name="Morono Y."/>
            <person name="Uchiyama I."/>
            <person name="Ito T."/>
            <person name="Fujiyama A."/>
            <person name="Inagaki F."/>
            <person name="Takami H."/>
        </authorList>
    </citation>
    <scope>NUCLEOTIDE SEQUENCE</scope>
    <source>
        <strain evidence="2">Expedition CK06-06</strain>
    </source>
</reference>
<feature type="non-terminal residue" evidence="2">
    <location>
        <position position="1"/>
    </location>
</feature>